<evidence type="ECO:0000313" key="5">
    <source>
        <dbReference type="Proteomes" id="UP000657574"/>
    </source>
</evidence>
<reference evidence="4" key="1">
    <citation type="journal article" date="2014" name="Int. J. Syst. Evol. Microbiol.">
        <title>Complete genome sequence of Corynebacterium casei LMG S-19264T (=DSM 44701T), isolated from a smear-ripened cheese.</title>
        <authorList>
            <consortium name="US DOE Joint Genome Institute (JGI-PGF)"/>
            <person name="Walter F."/>
            <person name="Albersmeier A."/>
            <person name="Kalinowski J."/>
            <person name="Ruckert C."/>
        </authorList>
    </citation>
    <scope>NUCLEOTIDE SEQUENCE</scope>
    <source>
        <strain evidence="4">JCM 3086</strain>
    </source>
</reference>
<name>A0A917L9F2_9ACTN</name>
<evidence type="ECO:0000313" key="4">
    <source>
        <dbReference type="EMBL" id="GGJ51345.1"/>
    </source>
</evidence>
<proteinExistence type="inferred from homology"/>
<comment type="caution">
    <text evidence="4">The sequence shown here is derived from an EMBL/GenBank/DDBJ whole genome shotgun (WGS) entry which is preliminary data.</text>
</comment>
<organism evidence="4 5">
    <name type="scientific">Streptomyces brasiliensis</name>
    <dbReference type="NCBI Taxonomy" id="1954"/>
    <lineage>
        <taxon>Bacteria</taxon>
        <taxon>Bacillati</taxon>
        <taxon>Actinomycetota</taxon>
        <taxon>Actinomycetes</taxon>
        <taxon>Kitasatosporales</taxon>
        <taxon>Streptomycetaceae</taxon>
        <taxon>Streptomyces</taxon>
    </lineage>
</organism>
<dbReference type="Gene3D" id="3.10.129.10">
    <property type="entry name" value="Hotdog Thioesterase"/>
    <property type="match status" value="1"/>
</dbReference>
<dbReference type="InterPro" id="IPR054545">
    <property type="entry name" value="ApeI-like"/>
</dbReference>
<dbReference type="Pfam" id="PF22818">
    <property type="entry name" value="ApeI-like"/>
    <property type="match status" value="1"/>
</dbReference>
<dbReference type="SUPFAM" id="SSF54637">
    <property type="entry name" value="Thioesterase/thiol ester dehydrase-isomerase"/>
    <property type="match status" value="1"/>
</dbReference>
<sequence>MSTTRTATGAVAGAFDRIVELEPGRRAVAVRNIPHTLPCFDHHFPRFPVLPGVLLLESMAALAKAAAGGERAWRLASVRGVRFKHFVGPGDQVHLTAEVTGGNRHTTEVRATARVGDRVVATARALALALADEPWEGTA</sequence>
<comment type="similarity">
    <text evidence="1">Belongs to the thioester dehydratase family. FabZ subfamily.</text>
</comment>
<accession>A0A917L9F2</accession>
<dbReference type="GO" id="GO:0016829">
    <property type="term" value="F:lyase activity"/>
    <property type="evidence" value="ECO:0007669"/>
    <property type="project" value="UniProtKB-KW"/>
</dbReference>
<dbReference type="AlphaFoldDB" id="A0A917L9F2"/>
<dbReference type="RefSeq" id="WP_189315623.1">
    <property type="nucleotide sequence ID" value="NZ_BMQA01000040.1"/>
</dbReference>
<dbReference type="InterPro" id="IPR013114">
    <property type="entry name" value="FabA_FabZ"/>
</dbReference>
<feature type="domain" description="ApeI dehydratase-like" evidence="3">
    <location>
        <begin position="26"/>
        <end position="103"/>
    </location>
</feature>
<dbReference type="InterPro" id="IPR029069">
    <property type="entry name" value="HotDog_dom_sf"/>
</dbReference>
<dbReference type="PANTHER" id="PTHR30272">
    <property type="entry name" value="3-HYDROXYACYL-[ACYL-CARRIER-PROTEIN] DEHYDRATASE"/>
    <property type="match status" value="1"/>
</dbReference>
<dbReference type="Proteomes" id="UP000657574">
    <property type="component" value="Unassembled WGS sequence"/>
</dbReference>
<dbReference type="EMBL" id="BMQA01000040">
    <property type="protein sequence ID" value="GGJ51345.1"/>
    <property type="molecule type" value="Genomic_DNA"/>
</dbReference>
<evidence type="ECO:0000256" key="1">
    <source>
        <dbReference type="ARBA" id="ARBA00009174"/>
    </source>
</evidence>
<evidence type="ECO:0000256" key="2">
    <source>
        <dbReference type="ARBA" id="ARBA00023239"/>
    </source>
</evidence>
<keyword evidence="5" id="KW-1185">Reference proteome</keyword>
<evidence type="ECO:0000259" key="3">
    <source>
        <dbReference type="Pfam" id="PF22818"/>
    </source>
</evidence>
<gene>
    <name evidence="4" type="primary">fabZ</name>
    <name evidence="4" type="ORF">GCM10010121_072840</name>
</gene>
<keyword evidence="2" id="KW-0456">Lyase</keyword>
<dbReference type="PANTHER" id="PTHR30272:SF1">
    <property type="entry name" value="3-HYDROXYACYL-[ACYL-CARRIER-PROTEIN] DEHYDRATASE"/>
    <property type="match status" value="1"/>
</dbReference>
<reference evidence="4" key="2">
    <citation type="submission" date="2020-09" db="EMBL/GenBank/DDBJ databases">
        <authorList>
            <person name="Sun Q."/>
            <person name="Ohkuma M."/>
        </authorList>
    </citation>
    <scope>NUCLEOTIDE SEQUENCE</scope>
    <source>
        <strain evidence="4">JCM 3086</strain>
    </source>
</reference>
<protein>
    <submittedName>
        <fullName evidence="4">3-hydroxyacyl-[acyl-carrier-protein] dehydratase FabZ</fullName>
    </submittedName>
</protein>